<accession>A0A9W9CX09</accession>
<keyword evidence="2" id="KW-1185">Reference proteome</keyword>
<dbReference type="EMBL" id="JAPEVB010000003">
    <property type="protein sequence ID" value="KAJ4391698.1"/>
    <property type="molecule type" value="Genomic_DNA"/>
</dbReference>
<sequence>MANEMSRGMDDAGIDHRDDTILRALAPDAFGPYGFDSHRADLLVRGMFLPHSLKEALAKRVEEELTDRAAARFAKSLDMWNEIPTKHTKQKTKHTPSPVIAIKVQSDSGAWTEEKTRALVQLHAQRVPFKDIAVQIKGKQVKGCQEHFYRVVKVDKWKQLHHELREEHDAK</sequence>
<dbReference type="Proteomes" id="UP001140453">
    <property type="component" value="Unassembled WGS sequence"/>
</dbReference>
<organism evidence="1 2">
    <name type="scientific">Gnomoniopsis smithogilvyi</name>
    <dbReference type="NCBI Taxonomy" id="1191159"/>
    <lineage>
        <taxon>Eukaryota</taxon>
        <taxon>Fungi</taxon>
        <taxon>Dikarya</taxon>
        <taxon>Ascomycota</taxon>
        <taxon>Pezizomycotina</taxon>
        <taxon>Sordariomycetes</taxon>
        <taxon>Sordariomycetidae</taxon>
        <taxon>Diaporthales</taxon>
        <taxon>Gnomoniaceae</taxon>
        <taxon>Gnomoniopsis</taxon>
    </lineage>
</organism>
<gene>
    <name evidence="1" type="ORF">N0V93_005318</name>
</gene>
<proteinExistence type="predicted"/>
<comment type="caution">
    <text evidence="1">The sequence shown here is derived from an EMBL/GenBank/DDBJ whole genome shotgun (WGS) entry which is preliminary data.</text>
</comment>
<dbReference type="AlphaFoldDB" id="A0A9W9CX09"/>
<name>A0A9W9CX09_9PEZI</name>
<evidence type="ECO:0008006" key="3">
    <source>
        <dbReference type="Google" id="ProtNLM"/>
    </source>
</evidence>
<protein>
    <recommendedName>
        <fullName evidence="3">Myb-like domain-containing protein</fullName>
    </recommendedName>
</protein>
<reference evidence="1" key="1">
    <citation type="submission" date="2022-10" db="EMBL/GenBank/DDBJ databases">
        <title>Tapping the CABI collections for fungal endophytes: first genome assemblies for Collariella, Neodidymelliopsis, Ascochyta clinopodiicola, Didymella pomorum, Didymosphaeria variabile, Neocosmospora piperis and Neocucurbitaria cava.</title>
        <authorList>
            <person name="Hill R."/>
        </authorList>
    </citation>
    <scope>NUCLEOTIDE SEQUENCE</scope>
    <source>
        <strain evidence="1">IMI 355082</strain>
    </source>
</reference>
<evidence type="ECO:0000313" key="2">
    <source>
        <dbReference type="Proteomes" id="UP001140453"/>
    </source>
</evidence>
<dbReference type="OrthoDB" id="5222197at2759"/>
<evidence type="ECO:0000313" key="1">
    <source>
        <dbReference type="EMBL" id="KAJ4391698.1"/>
    </source>
</evidence>